<dbReference type="Pfam" id="PF08772">
    <property type="entry name" value="Zn_ribbon_NOB1"/>
    <property type="match status" value="1"/>
</dbReference>
<organism evidence="12 13">
    <name type="scientific">Podospora didyma</name>
    <dbReference type="NCBI Taxonomy" id="330526"/>
    <lineage>
        <taxon>Eukaryota</taxon>
        <taxon>Fungi</taxon>
        <taxon>Dikarya</taxon>
        <taxon>Ascomycota</taxon>
        <taxon>Pezizomycotina</taxon>
        <taxon>Sordariomycetes</taxon>
        <taxon>Sordariomycetidae</taxon>
        <taxon>Sordariales</taxon>
        <taxon>Podosporaceae</taxon>
        <taxon>Podospora</taxon>
    </lineage>
</organism>
<evidence type="ECO:0000256" key="7">
    <source>
        <dbReference type="PIRNR" id="PIRNR037125"/>
    </source>
</evidence>
<accession>A0AAE0K5G8</accession>
<dbReference type="GO" id="GO:0030688">
    <property type="term" value="C:preribosome, small subunit precursor"/>
    <property type="evidence" value="ECO:0007669"/>
    <property type="project" value="TreeGrafter"/>
</dbReference>
<name>A0AAE0K5G8_9PEZI</name>
<dbReference type="InterPro" id="IPR039907">
    <property type="entry name" value="NOB1"/>
</dbReference>
<dbReference type="InterPro" id="IPR017117">
    <property type="entry name" value="Nob1_euk"/>
</dbReference>
<dbReference type="GO" id="GO:0005737">
    <property type="term" value="C:cytoplasm"/>
    <property type="evidence" value="ECO:0007669"/>
    <property type="project" value="UniProtKB-ARBA"/>
</dbReference>
<dbReference type="FunFam" id="3.40.50.1010:FF:000020">
    <property type="entry name" value="20S-pre-rRNA D-site endonuclease NOB1"/>
    <property type="match status" value="1"/>
</dbReference>
<feature type="binding site" evidence="8">
    <location>
        <position position="356"/>
    </location>
    <ligand>
        <name>Zn(2+)</name>
        <dbReference type="ChEBI" id="CHEBI:29105"/>
    </ligand>
</feature>
<comment type="subcellular location">
    <subcellularLocation>
        <location evidence="7">Nucleus</location>
        <location evidence="7">Nucleolus</location>
    </subcellularLocation>
</comment>
<proteinExistence type="inferred from homology"/>
<feature type="compositionally biased region" description="Low complexity" evidence="9">
    <location>
        <begin position="18"/>
        <end position="45"/>
    </location>
</feature>
<dbReference type="SUPFAM" id="SSF144206">
    <property type="entry name" value="NOB1 zinc finger-like"/>
    <property type="match status" value="1"/>
</dbReference>
<dbReference type="PANTHER" id="PTHR12814">
    <property type="entry name" value="RNA-BINDING PROTEIN NOB1"/>
    <property type="match status" value="1"/>
</dbReference>
<evidence type="ECO:0000259" key="11">
    <source>
        <dbReference type="Pfam" id="PF17146"/>
    </source>
</evidence>
<dbReference type="CDD" id="cd09876">
    <property type="entry name" value="PIN_Nob1-like"/>
    <property type="match status" value="1"/>
</dbReference>
<dbReference type="EMBL" id="JAULSW010000009">
    <property type="protein sequence ID" value="KAK3369977.1"/>
    <property type="molecule type" value="Genomic_DNA"/>
</dbReference>
<gene>
    <name evidence="12" type="ORF">B0H63DRAFT_514203</name>
</gene>
<reference evidence="12" key="1">
    <citation type="journal article" date="2023" name="Mol. Phylogenet. Evol.">
        <title>Genome-scale phylogeny and comparative genomics of the fungal order Sordariales.</title>
        <authorList>
            <person name="Hensen N."/>
            <person name="Bonometti L."/>
            <person name="Westerberg I."/>
            <person name="Brannstrom I.O."/>
            <person name="Guillou S."/>
            <person name="Cros-Aarteil S."/>
            <person name="Calhoun S."/>
            <person name="Haridas S."/>
            <person name="Kuo A."/>
            <person name="Mondo S."/>
            <person name="Pangilinan J."/>
            <person name="Riley R."/>
            <person name="LaButti K."/>
            <person name="Andreopoulos B."/>
            <person name="Lipzen A."/>
            <person name="Chen C."/>
            <person name="Yan M."/>
            <person name="Daum C."/>
            <person name="Ng V."/>
            <person name="Clum A."/>
            <person name="Steindorff A."/>
            <person name="Ohm R.A."/>
            <person name="Martin F."/>
            <person name="Silar P."/>
            <person name="Natvig D.O."/>
            <person name="Lalanne C."/>
            <person name="Gautier V."/>
            <person name="Ament-Velasquez S.L."/>
            <person name="Kruys A."/>
            <person name="Hutchinson M.I."/>
            <person name="Powell A.J."/>
            <person name="Barry K."/>
            <person name="Miller A.N."/>
            <person name="Grigoriev I.V."/>
            <person name="Debuchy R."/>
            <person name="Gladieux P."/>
            <person name="Hiltunen Thoren M."/>
            <person name="Johannesson H."/>
        </authorList>
    </citation>
    <scope>NUCLEOTIDE SEQUENCE</scope>
    <source>
        <strain evidence="12">CBS 232.78</strain>
    </source>
</reference>
<feature type="binding site" evidence="8">
    <location>
        <position position="359"/>
    </location>
    <ligand>
        <name>Zn(2+)</name>
        <dbReference type="ChEBI" id="CHEBI:29105"/>
    </ligand>
</feature>
<feature type="region of interest" description="Disordered" evidence="9">
    <location>
        <begin position="150"/>
        <end position="171"/>
    </location>
</feature>
<evidence type="ECO:0000313" key="12">
    <source>
        <dbReference type="EMBL" id="KAK3369977.1"/>
    </source>
</evidence>
<dbReference type="InterPro" id="IPR014881">
    <property type="entry name" value="NOB1_Zn-bd"/>
</dbReference>
<dbReference type="GO" id="GO:0005730">
    <property type="term" value="C:nucleolus"/>
    <property type="evidence" value="ECO:0007669"/>
    <property type="project" value="UniProtKB-SubCell"/>
</dbReference>
<feature type="domain" description="Ribonuclease PIN" evidence="11">
    <location>
        <begin position="49"/>
        <end position="140"/>
    </location>
</feature>
<evidence type="ECO:0000256" key="8">
    <source>
        <dbReference type="PIRSR" id="PIRSR037125-1"/>
    </source>
</evidence>
<keyword evidence="3 7" id="KW-0479">Metal-binding</keyword>
<feature type="compositionally biased region" description="Acidic residues" evidence="9">
    <location>
        <begin position="270"/>
        <end position="286"/>
    </location>
</feature>
<dbReference type="GO" id="GO:0030490">
    <property type="term" value="P:maturation of SSU-rRNA"/>
    <property type="evidence" value="ECO:0007669"/>
    <property type="project" value="TreeGrafter"/>
</dbReference>
<keyword evidence="4" id="KW-0378">Hydrolase</keyword>
<evidence type="ECO:0000256" key="5">
    <source>
        <dbReference type="ARBA" id="ARBA00022833"/>
    </source>
</evidence>
<dbReference type="GO" id="GO:0046872">
    <property type="term" value="F:metal ion binding"/>
    <property type="evidence" value="ECO:0007669"/>
    <property type="project" value="UniProtKB-UniRule"/>
</dbReference>
<feature type="binding site" evidence="8">
    <location>
        <position position="374"/>
    </location>
    <ligand>
        <name>Zn(2+)</name>
        <dbReference type="ChEBI" id="CHEBI:29105"/>
    </ligand>
</feature>
<dbReference type="GO" id="GO:0016787">
    <property type="term" value="F:hydrolase activity"/>
    <property type="evidence" value="ECO:0007669"/>
    <property type="project" value="UniProtKB-KW"/>
</dbReference>
<comment type="function">
    <text evidence="7">Required for the synthesis of 40S ribosome subunits. Has a role in processing 20S pre-rRNA into the mature 18S rRNA, where it is required for cleavage at the 3' end of the mature 18S rRNA (D-site). Accompanies the 20S pre-rRNA from the nucleus to the cytoplasm.</text>
</comment>
<reference evidence="12" key="2">
    <citation type="submission" date="2023-06" db="EMBL/GenBank/DDBJ databases">
        <authorList>
            <consortium name="Lawrence Berkeley National Laboratory"/>
            <person name="Haridas S."/>
            <person name="Hensen N."/>
            <person name="Bonometti L."/>
            <person name="Westerberg I."/>
            <person name="Brannstrom I.O."/>
            <person name="Guillou S."/>
            <person name="Cros-Aarteil S."/>
            <person name="Calhoun S."/>
            <person name="Kuo A."/>
            <person name="Mondo S."/>
            <person name="Pangilinan J."/>
            <person name="Riley R."/>
            <person name="LaButti K."/>
            <person name="Andreopoulos B."/>
            <person name="Lipzen A."/>
            <person name="Chen C."/>
            <person name="Yanf M."/>
            <person name="Daum C."/>
            <person name="Ng V."/>
            <person name="Clum A."/>
            <person name="Steindorff A."/>
            <person name="Ohm R."/>
            <person name="Martin F."/>
            <person name="Silar P."/>
            <person name="Natvig D."/>
            <person name="Lalanne C."/>
            <person name="Gautier V."/>
            <person name="Ament-velasquez S.L."/>
            <person name="Kruys A."/>
            <person name="Hutchinson M.I."/>
            <person name="Powell A.J."/>
            <person name="Barry K."/>
            <person name="Miller A.N."/>
            <person name="Grigoriev I.V."/>
            <person name="Debuchy R."/>
            <person name="Gladieux P."/>
            <person name="Thoren M.H."/>
            <person name="Johannesson H."/>
        </authorList>
    </citation>
    <scope>NUCLEOTIDE SEQUENCE</scope>
    <source>
        <strain evidence="12">CBS 232.78</strain>
    </source>
</reference>
<dbReference type="Gene3D" id="3.40.50.1010">
    <property type="entry name" value="5'-nuclease"/>
    <property type="match status" value="1"/>
</dbReference>
<feature type="domain" description="Nin one binding (NOB1) Zn-ribbon-like" evidence="10">
    <location>
        <begin position="348"/>
        <end position="417"/>
    </location>
</feature>
<feature type="binding site" evidence="8">
    <location>
        <position position="371"/>
    </location>
    <ligand>
        <name>Zn(2+)</name>
        <dbReference type="ChEBI" id="CHEBI:29105"/>
    </ligand>
</feature>
<evidence type="ECO:0000256" key="1">
    <source>
        <dbReference type="ARBA" id="ARBA00005858"/>
    </source>
</evidence>
<dbReference type="AlphaFoldDB" id="A0AAE0K5G8"/>
<dbReference type="Gene3D" id="6.20.210.10">
    <property type="entry name" value="Nin one binding (NOB1), Zn-ribbon-like"/>
    <property type="match status" value="1"/>
</dbReference>
<evidence type="ECO:0000256" key="4">
    <source>
        <dbReference type="ARBA" id="ARBA00022801"/>
    </source>
</evidence>
<keyword evidence="13" id="KW-1185">Reference proteome</keyword>
<dbReference type="PANTHER" id="PTHR12814:SF2">
    <property type="entry name" value="RNA-BINDING PROTEIN NOB1"/>
    <property type="match status" value="1"/>
</dbReference>
<dbReference type="Pfam" id="PF17146">
    <property type="entry name" value="PIN_6"/>
    <property type="match status" value="1"/>
</dbReference>
<evidence type="ECO:0000256" key="6">
    <source>
        <dbReference type="ARBA" id="ARBA00023242"/>
    </source>
</evidence>
<keyword evidence="6 7" id="KW-0539">Nucleus</keyword>
<evidence type="ECO:0000313" key="13">
    <source>
        <dbReference type="Proteomes" id="UP001285441"/>
    </source>
</evidence>
<protein>
    <recommendedName>
        <fullName evidence="7">20S-pre-rRNA D-site endonuclease NOB1</fullName>
    </recommendedName>
</protein>
<dbReference type="InterPro" id="IPR036283">
    <property type="entry name" value="NOB1_Zf-like_sf"/>
</dbReference>
<dbReference type="InterPro" id="IPR033411">
    <property type="entry name" value="Ribonuclease_PIN"/>
</dbReference>
<evidence type="ECO:0000256" key="3">
    <source>
        <dbReference type="ARBA" id="ARBA00022723"/>
    </source>
</evidence>
<sequence>MEAPTVESITAPVEGDNPAPTTAPSAPNAEPPATGSPAPTTPTKPVHSLVIDANAIIKNDPTVSTLLASAEELYTIPSVVTEIRDEATRSRFQTTLMPFIKLRTPRPESVLFVTNFARRTGDLQVLSKPDIHLLALTYDLEVERNGGDWRLRKEPNQKTINGKPPGAAEEGDKEITAADADAVAEQPEITLETVQQLDGTLEPEPTPKVVEETGDLQQEPEVIAETVEKLDEALLEVKAEATNAEEQATTDEVAEQLEDLALSGQATDDATPESQDEEESESEEDDGAGKWITPSNIKKHQARENTKAPQPIQKMLQAALITGDMAMRNVALRINLNLLDTGLSRVTFLKTWVLRCHGCWKICKDMSKQFCPSCGQPTLTRVSCTTDAAGNFKLHLKKNFQYNNRGNVYSIPKPTHGSASGKISNIKGGGQNAWGSELILAEDQKEYSKKVEEDRRTRYKDLMDEDYLPSILTGARNSGNGRIKVGAGRTVNAKKRN</sequence>
<feature type="region of interest" description="Disordered" evidence="9">
    <location>
        <begin position="473"/>
        <end position="497"/>
    </location>
</feature>
<feature type="region of interest" description="Disordered" evidence="9">
    <location>
        <begin position="264"/>
        <end position="310"/>
    </location>
</feature>
<evidence type="ECO:0000256" key="2">
    <source>
        <dbReference type="ARBA" id="ARBA00022722"/>
    </source>
</evidence>
<keyword evidence="2" id="KW-0540">Nuclease</keyword>
<keyword evidence="5 7" id="KW-0862">Zinc</keyword>
<feature type="region of interest" description="Disordered" evidence="9">
    <location>
        <begin position="1"/>
        <end position="45"/>
    </location>
</feature>
<dbReference type="PIRSF" id="PIRSF037125">
    <property type="entry name" value="D-site_20S_pre-rRNA_nuclease"/>
    <property type="match status" value="1"/>
</dbReference>
<evidence type="ECO:0000259" key="10">
    <source>
        <dbReference type="Pfam" id="PF08772"/>
    </source>
</evidence>
<comment type="similarity">
    <text evidence="1 7">Belongs to the NOB1 family.</text>
</comment>
<dbReference type="Proteomes" id="UP001285441">
    <property type="component" value="Unassembled WGS sequence"/>
</dbReference>
<comment type="caution">
    <text evidence="12">The sequence shown here is derived from an EMBL/GenBank/DDBJ whole genome shotgun (WGS) entry which is preliminary data.</text>
</comment>
<evidence type="ECO:0000256" key="9">
    <source>
        <dbReference type="SAM" id="MobiDB-lite"/>
    </source>
</evidence>
<dbReference type="GO" id="GO:0004521">
    <property type="term" value="F:RNA endonuclease activity"/>
    <property type="evidence" value="ECO:0007669"/>
    <property type="project" value="UniProtKB-UniRule"/>
</dbReference>